<dbReference type="InterPro" id="IPR006311">
    <property type="entry name" value="TAT_signal"/>
</dbReference>
<evidence type="ECO:0000313" key="3">
    <source>
        <dbReference type="Proteomes" id="UP000658656"/>
    </source>
</evidence>
<reference evidence="2" key="2">
    <citation type="submission" date="2020-09" db="EMBL/GenBank/DDBJ databases">
        <authorList>
            <person name="Sun Q."/>
            <person name="Zhou Y."/>
        </authorList>
    </citation>
    <scope>NUCLEOTIDE SEQUENCE</scope>
    <source>
        <strain evidence="2">CGMCC 4.7679</strain>
    </source>
</reference>
<dbReference type="Pfam" id="PF07676">
    <property type="entry name" value="PD40"/>
    <property type="match status" value="6"/>
</dbReference>
<protein>
    <submittedName>
        <fullName evidence="2">Uncharacterized protein</fullName>
    </submittedName>
</protein>
<evidence type="ECO:0000256" key="1">
    <source>
        <dbReference type="SAM" id="SignalP"/>
    </source>
</evidence>
<proteinExistence type="predicted"/>
<sequence>MSPDMKRRTFLAAGTATAAAALLPSSFAVAAAAPGKKGVLLMNRIGPSSATLYISNVDGTNERVLLQSAAFDRHANYSPDGKTVYFTSERTGDGNSCLYSASLNGSGQGVGVQPVVTGPAVDDYAALSPDRTKLAFVSTRSADHLAQIWLLDLKTQQLTNLTGTAALAGDPSGPDCHFHPSWSPDGKWLVFSSDRNTVWRGHDNGLGWEHTQELSIYAIRPDGTGFRQVATKPGYCLGSPKWSPDGQRVVYYEITTEGTWGAHRPEDIGVVESQIVSVDFATGADRVEHTSGPGLKVSPQYVTATEIGYLLKGGADEGLYYTSGRAPVKRAVRSPVWSPDGKSVIYEKLGFGTRTLDVPLYSWDRDWEYRFCDVFPVLSRQGRLAITQKQTGAARSCVVTMKPDGSDQKVVFDTATSGLDPALVAQGLAGAFRPAWSPDGQWLAFGVGGWFQTRATAKAALVRVRCDGSGLEALTDDSTNAGFPSYSADGTQVVYRVWGEEKGLRVLDLTTRTTRVLTTDADNLPDWSPDGSLIVFTRRVTGTANSDVCTIRPDGTDLRVLTTSGANDGHAVWNPDGRILYNSGMYGFRDEAALYDNTFQPYGQIFSMNADGSGKRMLTDSQWEDSMPLYLTQDVLSR</sequence>
<dbReference type="PROSITE" id="PS51318">
    <property type="entry name" value="TAT"/>
    <property type="match status" value="1"/>
</dbReference>
<dbReference type="Proteomes" id="UP000658656">
    <property type="component" value="Unassembled WGS sequence"/>
</dbReference>
<dbReference type="EMBL" id="BNAV01000008">
    <property type="protein sequence ID" value="GHF71374.1"/>
    <property type="molecule type" value="Genomic_DNA"/>
</dbReference>
<dbReference type="PANTHER" id="PTHR32161">
    <property type="entry name" value="DPP6 N-TERMINAL DOMAIN-LIKE PROTEIN"/>
    <property type="match status" value="1"/>
</dbReference>
<dbReference type="PANTHER" id="PTHR32161:SF8">
    <property type="entry name" value="DPP6 N-TERMINAL DOMAIN-LIKE PROTEIN"/>
    <property type="match status" value="1"/>
</dbReference>
<dbReference type="AlphaFoldDB" id="A0A8H9J3Z8"/>
<keyword evidence="3" id="KW-1185">Reference proteome</keyword>
<feature type="chain" id="PRO_5034416956" evidence="1">
    <location>
        <begin position="31"/>
        <end position="638"/>
    </location>
</feature>
<organism evidence="2 3">
    <name type="scientific">Amycolatopsis bartoniae</name>
    <dbReference type="NCBI Taxonomy" id="941986"/>
    <lineage>
        <taxon>Bacteria</taxon>
        <taxon>Bacillati</taxon>
        <taxon>Actinomycetota</taxon>
        <taxon>Actinomycetes</taxon>
        <taxon>Pseudonocardiales</taxon>
        <taxon>Pseudonocardiaceae</taxon>
        <taxon>Amycolatopsis</taxon>
    </lineage>
</organism>
<feature type="signal peptide" evidence="1">
    <location>
        <begin position="1"/>
        <end position="30"/>
    </location>
</feature>
<evidence type="ECO:0000313" key="2">
    <source>
        <dbReference type="EMBL" id="GHF71374.1"/>
    </source>
</evidence>
<keyword evidence="1" id="KW-0732">Signal</keyword>
<dbReference type="InterPro" id="IPR011659">
    <property type="entry name" value="WD40"/>
</dbReference>
<accession>A0A8H9J3Z8</accession>
<comment type="caution">
    <text evidence="2">The sequence shown here is derived from an EMBL/GenBank/DDBJ whole genome shotgun (WGS) entry which is preliminary data.</text>
</comment>
<dbReference type="SUPFAM" id="SSF69304">
    <property type="entry name" value="Tricorn protease N-terminal domain"/>
    <property type="match status" value="1"/>
</dbReference>
<dbReference type="Gene3D" id="2.120.10.60">
    <property type="entry name" value="Tricorn protease N-terminal domain"/>
    <property type="match status" value="1"/>
</dbReference>
<reference evidence="2" key="1">
    <citation type="journal article" date="2014" name="Int. J. Syst. Evol. Microbiol.">
        <title>Complete genome sequence of Corynebacterium casei LMG S-19264T (=DSM 44701T), isolated from a smear-ripened cheese.</title>
        <authorList>
            <consortium name="US DOE Joint Genome Institute (JGI-PGF)"/>
            <person name="Walter F."/>
            <person name="Albersmeier A."/>
            <person name="Kalinowski J."/>
            <person name="Ruckert C."/>
        </authorList>
    </citation>
    <scope>NUCLEOTIDE SEQUENCE</scope>
    <source>
        <strain evidence="2">CGMCC 4.7679</strain>
    </source>
</reference>
<gene>
    <name evidence="2" type="ORF">GCM10017566_51560</name>
</gene>
<name>A0A8H9J3Z8_9PSEU</name>
<dbReference type="SUPFAM" id="SSF82171">
    <property type="entry name" value="DPP6 N-terminal domain-like"/>
    <property type="match status" value="1"/>
</dbReference>
<dbReference type="Gene3D" id="2.120.10.30">
    <property type="entry name" value="TolB, C-terminal domain"/>
    <property type="match status" value="2"/>
</dbReference>
<dbReference type="InterPro" id="IPR011042">
    <property type="entry name" value="6-blade_b-propeller_TolB-like"/>
</dbReference>
<dbReference type="OrthoDB" id="9808778at2"/>